<accession>A0A521AAJ4</accession>
<proteinExistence type="predicted"/>
<evidence type="ECO:0000313" key="2">
    <source>
        <dbReference type="Proteomes" id="UP000317484"/>
    </source>
</evidence>
<name>A0A521AAJ4_9ACTN</name>
<reference evidence="1 2" key="1">
    <citation type="submission" date="2017-05" db="EMBL/GenBank/DDBJ databases">
        <authorList>
            <person name="Varghese N."/>
            <person name="Submissions S."/>
        </authorList>
    </citation>
    <scope>NUCLEOTIDE SEQUENCE [LARGE SCALE GENOMIC DNA]</scope>
    <source>
        <strain evidence="1 2">DSM 46834</strain>
    </source>
</reference>
<sequence length="304" mass="32005">MVQNETGSTSSGTSSAGRERVASLLAELGVAEPVVAVADLSARLGVVQGVLADRVLDLAVTESGRGRLLAELRGRRWAEERQVGVPEVVAAADDGRWLLSRRVHPAPSGGPRWTAAAVEAAVRIAPLPAPAGQPWEPPAGGSLRRARGTLQEGSRLVRGGVRVGELRAVRAAAAQLPLSEVAHGDLRAANVVVDTGDGDGEGRLVVLEWSGVRAAPRHRDLLTLWATTPDAQDRAQIGEVVLSRTAGWEEPDVGLLWHAVALEQLVARLTRADRGDGLDAAFARARLDEARAMARELGSPVDRG</sequence>
<protein>
    <submittedName>
        <fullName evidence="1">Uncharacterized protein</fullName>
    </submittedName>
</protein>
<gene>
    <name evidence="1" type="ORF">SAMN06273567_1012</name>
</gene>
<keyword evidence="2" id="KW-1185">Reference proteome</keyword>
<evidence type="ECO:0000313" key="1">
    <source>
        <dbReference type="EMBL" id="SMO31849.1"/>
    </source>
</evidence>
<dbReference type="RefSeq" id="WP_142456377.1">
    <property type="nucleotide sequence ID" value="NZ_FXTJ01000001.1"/>
</dbReference>
<organism evidence="1 2">
    <name type="scientific">Geodermatophilus aquaeductus</name>
    <dbReference type="NCBI Taxonomy" id="1564161"/>
    <lineage>
        <taxon>Bacteria</taxon>
        <taxon>Bacillati</taxon>
        <taxon>Actinomycetota</taxon>
        <taxon>Actinomycetes</taxon>
        <taxon>Geodermatophilales</taxon>
        <taxon>Geodermatophilaceae</taxon>
        <taxon>Geodermatophilus</taxon>
    </lineage>
</organism>
<dbReference type="SUPFAM" id="SSF56112">
    <property type="entry name" value="Protein kinase-like (PK-like)"/>
    <property type="match status" value="1"/>
</dbReference>
<dbReference type="EMBL" id="FXTJ01000001">
    <property type="protein sequence ID" value="SMO31849.1"/>
    <property type="molecule type" value="Genomic_DNA"/>
</dbReference>
<dbReference type="AlphaFoldDB" id="A0A521AAJ4"/>
<dbReference type="InterPro" id="IPR011009">
    <property type="entry name" value="Kinase-like_dom_sf"/>
</dbReference>
<dbReference type="Proteomes" id="UP000317484">
    <property type="component" value="Unassembled WGS sequence"/>
</dbReference>